<feature type="compositionally biased region" description="Low complexity" evidence="1">
    <location>
        <begin position="176"/>
        <end position="200"/>
    </location>
</feature>
<feature type="domain" description="Low molecular weight protein antigen 6 PH" evidence="3">
    <location>
        <begin position="267"/>
        <end position="329"/>
    </location>
</feature>
<feature type="transmembrane region" description="Helical" evidence="2">
    <location>
        <begin position="248"/>
        <end position="266"/>
    </location>
</feature>
<organism evidence="4 5">
    <name type="scientific">Streptomyces lasiicapitis</name>
    <dbReference type="NCBI Taxonomy" id="1923961"/>
    <lineage>
        <taxon>Bacteria</taxon>
        <taxon>Bacillati</taxon>
        <taxon>Actinomycetota</taxon>
        <taxon>Actinomycetes</taxon>
        <taxon>Kitasatosporales</taxon>
        <taxon>Streptomycetaceae</taxon>
        <taxon>Streptomyces</taxon>
    </lineage>
</organism>
<feature type="compositionally biased region" description="Low complexity" evidence="1">
    <location>
        <begin position="115"/>
        <end position="142"/>
    </location>
</feature>
<feature type="transmembrane region" description="Helical" evidence="2">
    <location>
        <begin position="389"/>
        <end position="410"/>
    </location>
</feature>
<dbReference type="EMBL" id="BMNG01000001">
    <property type="protein sequence ID" value="GGO35163.1"/>
    <property type="molecule type" value="Genomic_DNA"/>
</dbReference>
<gene>
    <name evidence="4" type="ORF">GCM10012286_05410</name>
</gene>
<keyword evidence="2" id="KW-0812">Transmembrane</keyword>
<comment type="caution">
    <text evidence="4">The sequence shown here is derived from an EMBL/GenBank/DDBJ whole genome shotgun (WGS) entry which is preliminary data.</text>
</comment>
<protein>
    <recommendedName>
        <fullName evidence="3">Low molecular weight protein antigen 6 PH domain-containing protein</fullName>
    </recommendedName>
</protein>
<feature type="region of interest" description="Disordered" evidence="1">
    <location>
        <begin position="1"/>
        <end position="144"/>
    </location>
</feature>
<feature type="transmembrane region" description="Helical" evidence="2">
    <location>
        <begin position="219"/>
        <end position="236"/>
    </location>
</feature>
<feature type="region of interest" description="Disordered" evidence="1">
    <location>
        <begin position="176"/>
        <end position="208"/>
    </location>
</feature>
<evidence type="ECO:0000256" key="1">
    <source>
        <dbReference type="SAM" id="MobiDB-lite"/>
    </source>
</evidence>
<keyword evidence="2" id="KW-1133">Transmembrane helix</keyword>
<accession>A0ABQ2LI50</accession>
<dbReference type="InterPro" id="IPR019692">
    <property type="entry name" value="CFP-6_PH"/>
</dbReference>
<evidence type="ECO:0000313" key="4">
    <source>
        <dbReference type="EMBL" id="GGO35163.1"/>
    </source>
</evidence>
<keyword evidence="2" id="KW-0472">Membrane</keyword>
<name>A0ABQ2LI50_9ACTN</name>
<reference evidence="5" key="1">
    <citation type="journal article" date="2019" name="Int. J. Syst. Evol. Microbiol.">
        <title>The Global Catalogue of Microorganisms (GCM) 10K type strain sequencing project: providing services to taxonomists for standard genome sequencing and annotation.</title>
        <authorList>
            <consortium name="The Broad Institute Genomics Platform"/>
            <consortium name="The Broad Institute Genome Sequencing Center for Infectious Disease"/>
            <person name="Wu L."/>
            <person name="Ma J."/>
        </authorList>
    </citation>
    <scope>NUCLEOTIDE SEQUENCE [LARGE SCALE GENOMIC DNA]</scope>
    <source>
        <strain evidence="5">CGMCC 4.7349</strain>
    </source>
</reference>
<evidence type="ECO:0000256" key="2">
    <source>
        <dbReference type="SAM" id="Phobius"/>
    </source>
</evidence>
<feature type="region of interest" description="Disordered" evidence="1">
    <location>
        <begin position="330"/>
        <end position="361"/>
    </location>
</feature>
<dbReference type="Proteomes" id="UP000656881">
    <property type="component" value="Unassembled WGS sequence"/>
</dbReference>
<evidence type="ECO:0000259" key="3">
    <source>
        <dbReference type="Pfam" id="PF10756"/>
    </source>
</evidence>
<dbReference type="Pfam" id="PF10756">
    <property type="entry name" value="bPH_6"/>
    <property type="match status" value="1"/>
</dbReference>
<evidence type="ECO:0000313" key="5">
    <source>
        <dbReference type="Proteomes" id="UP000656881"/>
    </source>
</evidence>
<proteinExistence type="predicted"/>
<sequence>MTSDPQPTPADQDEPAKRGDAADLAAQVDPTAGVDPAGPGARVDSVQSDEAGESEGPAKAASAGSAKSGDAAKSGDSAKAAAPAKAADPGESEGSVKAGSVGSAKSAAPARAEGSANSAAPAKSADAAKAGRPAKAASAGSAKAEDLAESANAAKAEGSAKSEGSAKAAAPAKAASAGSAKSGDPAKAAAPAKTVAPASARGASTPDPAYKDRVYRSHAAIAGGVLLLAIGVWLGVDALFRGEGRTPWVALAGLIFAVPLVVAYTLRPAVYANDDRLRIRNPFRTIALPWGAVSGLRSGYSNEVFTQDGTKFQLWAVPVSLRGRKKAARRHAQQVASDDPVASRVRPGAPGVTQPHARDAGDQAMDDLREIAERREGAQSAQGDPVVRWAYEILAPCVAGAVLLAVLLGLG</sequence>
<feature type="compositionally biased region" description="Low complexity" evidence="1">
    <location>
        <begin position="54"/>
        <end position="108"/>
    </location>
</feature>
<keyword evidence="5" id="KW-1185">Reference proteome</keyword>